<accession>A0ACC2PY58</accession>
<evidence type="ECO:0000313" key="2">
    <source>
        <dbReference type="Proteomes" id="UP001239111"/>
    </source>
</evidence>
<keyword evidence="2" id="KW-1185">Reference proteome</keyword>
<organism evidence="1 2">
    <name type="scientific">Eretmocerus hayati</name>
    <dbReference type="NCBI Taxonomy" id="131215"/>
    <lineage>
        <taxon>Eukaryota</taxon>
        <taxon>Metazoa</taxon>
        <taxon>Ecdysozoa</taxon>
        <taxon>Arthropoda</taxon>
        <taxon>Hexapoda</taxon>
        <taxon>Insecta</taxon>
        <taxon>Pterygota</taxon>
        <taxon>Neoptera</taxon>
        <taxon>Endopterygota</taxon>
        <taxon>Hymenoptera</taxon>
        <taxon>Apocrita</taxon>
        <taxon>Proctotrupomorpha</taxon>
        <taxon>Chalcidoidea</taxon>
        <taxon>Aphelinidae</taxon>
        <taxon>Aphelininae</taxon>
        <taxon>Eretmocerus</taxon>
    </lineage>
</organism>
<protein>
    <submittedName>
        <fullName evidence="1">Uncharacterized protein</fullName>
    </submittedName>
</protein>
<reference evidence="1" key="1">
    <citation type="submission" date="2023-04" db="EMBL/GenBank/DDBJ databases">
        <title>A chromosome-level genome assembly of the parasitoid wasp Eretmocerus hayati.</title>
        <authorList>
            <person name="Zhong Y."/>
            <person name="Liu S."/>
            <person name="Liu Y."/>
        </authorList>
    </citation>
    <scope>NUCLEOTIDE SEQUENCE</scope>
    <source>
        <strain evidence="1">ZJU_SS_LIU_2023</strain>
    </source>
</reference>
<sequence length="163" mass="18521">MQSEEMPGDEAAFLTALIVRVMYKASSEDLYQILGCSPTSTSEKLKVAYHRKLLESHPDKNDNSSDNVQKFHDVKKAWNILSDPHLRKSYDIKSQQEQLDAQSAIIFAHITPADLKQTDDQDVLSYQCRCGSYYLVHRTDLQEANAIIHIPCEDCTFVIAIET</sequence>
<proteinExistence type="predicted"/>
<dbReference type="Proteomes" id="UP001239111">
    <property type="component" value="Chromosome 1"/>
</dbReference>
<dbReference type="EMBL" id="CM056741">
    <property type="protein sequence ID" value="KAJ8688402.1"/>
    <property type="molecule type" value="Genomic_DNA"/>
</dbReference>
<name>A0ACC2PY58_9HYME</name>
<comment type="caution">
    <text evidence="1">The sequence shown here is derived from an EMBL/GenBank/DDBJ whole genome shotgun (WGS) entry which is preliminary data.</text>
</comment>
<gene>
    <name evidence="1" type="ORF">QAD02_024197</name>
</gene>
<evidence type="ECO:0000313" key="1">
    <source>
        <dbReference type="EMBL" id="KAJ8688402.1"/>
    </source>
</evidence>